<dbReference type="GO" id="GO:0005634">
    <property type="term" value="C:nucleus"/>
    <property type="evidence" value="ECO:0007669"/>
    <property type="project" value="UniProtKB-SubCell"/>
</dbReference>
<dbReference type="PROSITE" id="PS50174">
    <property type="entry name" value="G_PATCH"/>
    <property type="match status" value="1"/>
</dbReference>
<dbReference type="InterPro" id="IPR000467">
    <property type="entry name" value="G_patch_dom"/>
</dbReference>
<feature type="compositionally biased region" description="Basic and acidic residues" evidence="4">
    <location>
        <begin position="405"/>
        <end position="424"/>
    </location>
</feature>
<dbReference type="InterPro" id="IPR012677">
    <property type="entry name" value="Nucleotide-bd_a/b_plait_sf"/>
</dbReference>
<feature type="compositionally biased region" description="Low complexity" evidence="4">
    <location>
        <begin position="171"/>
        <end position="188"/>
    </location>
</feature>
<evidence type="ECO:0000256" key="1">
    <source>
        <dbReference type="ARBA" id="ARBA00004123"/>
    </source>
</evidence>
<feature type="compositionally biased region" description="Basic and acidic residues" evidence="4">
    <location>
        <begin position="516"/>
        <end position="534"/>
    </location>
</feature>
<feature type="compositionally biased region" description="Basic and acidic residues" evidence="4">
    <location>
        <begin position="467"/>
        <end position="486"/>
    </location>
</feature>
<feature type="compositionally biased region" description="Basic and acidic residues" evidence="4">
    <location>
        <begin position="432"/>
        <end position="450"/>
    </location>
</feature>
<gene>
    <name evidence="6" type="ORF">RR48_02040</name>
</gene>
<dbReference type="PANTHER" id="PTHR13948">
    <property type="entry name" value="RNA-BINDING PROTEIN"/>
    <property type="match status" value="1"/>
</dbReference>
<sequence length="1127" mass="124839">MVARQQYCVGHHWPGSVRAAAMTLAVRAPRSAPRLSWVIVVANRKCRARVKCSSLNRRSDGLLKLLNNVATSRAATRAFVGNAPGPGVCCGPHTPPLSAPGSANTGYGSLDALLLLYVISSALGVVSASRRRRAAQKVVKAGRVSGESEGCAAARTWRLACAVLCPQAAPTAPSAPSAPTAPTAPSATDEAWQKVVDASPPDSVWHSISNCVAYQVRVLYALLPTGADKKKRYELLNLLIVLSLLHSRHASCDVRRVQAGVWHNLLSKGMRDVAKPAAFKLALVLRHTPSELTVRLLADLLKSHPESQEVTGYVLALLTDDTAAAARRGCSGECARYGHEVALRDLQLFGDCELAVLAASREEYDAHAKLVRAEYSKLTHHNYVELRIKASDVVAQGRTGAPGWGEHDARWEDRPRTPAWEQRRSSSPRHSPQRDRHRERYDRERDRDRRDRYDRDADRFRGRERFEKRDRERRRSPLKRFDERDIPAPPSPPKISGEKEISPNHDSESNSPSAVNRHESHAEGGDTKCEKMEDAQSPNGSAGDWFCKCGSYNFKRRQVCYRRNCQGKRTEGTILGIDSERGNSSDPNSGITKRLLFRRLDALTTEEKILEILKERCSMQIIDSIAGITIGRETLTGASKCLAYINFNSISQSTAAHMELMSLNPPLEIDGKEVLITFYNEPPKLPKSVSTTSAEYSSYYAQMANYNAPSSAALSEADRVNAAAAVAQSAINAAQARQMSWVPVSAPVFVSSNSQMNAATKIPTGDGKTVFTAPDVRTFMYDETSGYYYDPGTGLYYDGATQYFYNSQLSLYMYWDATSSTYIAATQAQQNTDQPKLPSPPEATTENTIIKEPEEKKKKDKEDKVKVAKKIAKDMERWARTLNQKKENARSNFVMEQPLDTGASKGSADIGFSVLGSTPPTLTHVRELSPPPVSTDEFLVKKTEPGLFESDEDIIDWAKLTCLICKRKFPSVDVLTKHKTLSDLHKQNLAEFRKKNDLLPQTNGYRDRAAERRMKFGEDEPPPIRKRYEPSESSHASVMSHPPPSVVDTIGGKMLQKMGWSEGRGLGKTEQGRIAPIEAEQRPTLAGLGQKRGVYTPTPGETYRDTVKKLMIARYKEVVGQEEGNHW</sequence>
<name>A0A0N0PET7_PAPMA</name>
<proteinExistence type="predicted"/>
<protein>
    <submittedName>
        <fullName evidence="6">RNA-binding protein 5-A</fullName>
    </submittedName>
</protein>
<dbReference type="EMBL" id="KQ459670">
    <property type="protein sequence ID" value="KPJ20504.1"/>
    <property type="molecule type" value="Genomic_DNA"/>
</dbReference>
<evidence type="ECO:0000256" key="2">
    <source>
        <dbReference type="ARBA" id="ARBA00022884"/>
    </source>
</evidence>
<evidence type="ECO:0000256" key="4">
    <source>
        <dbReference type="SAM" id="MobiDB-lite"/>
    </source>
</evidence>
<feature type="region of interest" description="Disordered" evidence="4">
    <location>
        <begin position="171"/>
        <end position="191"/>
    </location>
</feature>
<keyword evidence="3" id="KW-0539">Nucleus</keyword>
<dbReference type="GO" id="GO:0000398">
    <property type="term" value="P:mRNA splicing, via spliceosome"/>
    <property type="evidence" value="ECO:0007669"/>
    <property type="project" value="TreeGrafter"/>
</dbReference>
<feature type="compositionally biased region" description="Basic and acidic residues" evidence="4">
    <location>
        <begin position="496"/>
        <end position="508"/>
    </location>
</feature>
<dbReference type="Pfam" id="PF17780">
    <property type="entry name" value="OCRE"/>
    <property type="match status" value="1"/>
</dbReference>
<keyword evidence="2" id="KW-0694">RNA-binding</keyword>
<evidence type="ECO:0000259" key="5">
    <source>
        <dbReference type="PROSITE" id="PS50174"/>
    </source>
</evidence>
<dbReference type="Proteomes" id="UP000053240">
    <property type="component" value="Unassembled WGS sequence"/>
</dbReference>
<dbReference type="FunCoup" id="A0A0N0PET7">
    <property type="interactions" value="2552"/>
</dbReference>
<dbReference type="InterPro" id="IPR041591">
    <property type="entry name" value="OCRE"/>
</dbReference>
<feature type="region of interest" description="Disordered" evidence="4">
    <location>
        <begin position="829"/>
        <end position="864"/>
    </location>
</feature>
<evidence type="ECO:0000313" key="7">
    <source>
        <dbReference type="Proteomes" id="UP000053240"/>
    </source>
</evidence>
<feature type="region of interest" description="Disordered" evidence="4">
    <location>
        <begin position="399"/>
        <end position="450"/>
    </location>
</feature>
<feature type="domain" description="G-patch" evidence="5">
    <location>
        <begin position="1047"/>
        <end position="1093"/>
    </location>
</feature>
<reference evidence="6 7" key="1">
    <citation type="journal article" date="2015" name="Nat. Commun.">
        <title>Outbred genome sequencing and CRISPR/Cas9 gene editing in butterflies.</title>
        <authorList>
            <person name="Li X."/>
            <person name="Fan D."/>
            <person name="Zhang W."/>
            <person name="Liu G."/>
            <person name="Zhang L."/>
            <person name="Zhao L."/>
            <person name="Fang X."/>
            <person name="Chen L."/>
            <person name="Dong Y."/>
            <person name="Chen Y."/>
            <person name="Ding Y."/>
            <person name="Zhao R."/>
            <person name="Feng M."/>
            <person name="Zhu Y."/>
            <person name="Feng Y."/>
            <person name="Jiang X."/>
            <person name="Zhu D."/>
            <person name="Xiang H."/>
            <person name="Feng X."/>
            <person name="Li S."/>
            <person name="Wang J."/>
            <person name="Zhang G."/>
            <person name="Kronforst M.R."/>
            <person name="Wang W."/>
        </authorList>
    </citation>
    <scope>NUCLEOTIDE SEQUENCE [LARGE SCALE GENOMIC DNA]</scope>
    <source>
        <strain evidence="6">Ya'a_city_454_Pm</strain>
        <tissue evidence="6">Whole body</tissue>
    </source>
</reference>
<dbReference type="Gene3D" id="3.30.70.330">
    <property type="match status" value="1"/>
</dbReference>
<feature type="region of interest" description="Disordered" evidence="4">
    <location>
        <begin position="467"/>
        <end position="540"/>
    </location>
</feature>
<organism evidence="6 7">
    <name type="scientific">Papilio machaon</name>
    <name type="common">Old World swallowtail butterfly</name>
    <dbReference type="NCBI Taxonomy" id="76193"/>
    <lineage>
        <taxon>Eukaryota</taxon>
        <taxon>Metazoa</taxon>
        <taxon>Ecdysozoa</taxon>
        <taxon>Arthropoda</taxon>
        <taxon>Hexapoda</taxon>
        <taxon>Insecta</taxon>
        <taxon>Pterygota</taxon>
        <taxon>Neoptera</taxon>
        <taxon>Endopterygota</taxon>
        <taxon>Lepidoptera</taxon>
        <taxon>Glossata</taxon>
        <taxon>Ditrysia</taxon>
        <taxon>Papilionoidea</taxon>
        <taxon>Papilionidae</taxon>
        <taxon>Papilioninae</taxon>
        <taxon>Papilio</taxon>
    </lineage>
</organism>
<evidence type="ECO:0000256" key="3">
    <source>
        <dbReference type="ARBA" id="ARBA00023242"/>
    </source>
</evidence>
<dbReference type="PANTHER" id="PTHR13948:SF3">
    <property type="entry name" value="FI21118P1"/>
    <property type="match status" value="1"/>
</dbReference>
<dbReference type="InParanoid" id="A0A0N0PET7"/>
<dbReference type="CDD" id="cd16162">
    <property type="entry name" value="OCRE_RBM5_like"/>
    <property type="match status" value="1"/>
</dbReference>
<keyword evidence="7" id="KW-1185">Reference proteome</keyword>
<evidence type="ECO:0000313" key="6">
    <source>
        <dbReference type="EMBL" id="KPJ20504.1"/>
    </source>
</evidence>
<dbReference type="AlphaFoldDB" id="A0A0N0PET7"/>
<comment type="subcellular location">
    <subcellularLocation>
        <location evidence="1">Nucleus</location>
    </subcellularLocation>
</comment>
<dbReference type="STRING" id="76193.A0A0N0PET7"/>
<feature type="compositionally biased region" description="Basic and acidic residues" evidence="4">
    <location>
        <begin position="849"/>
        <end position="864"/>
    </location>
</feature>
<dbReference type="SMART" id="SM00443">
    <property type="entry name" value="G_patch"/>
    <property type="match status" value="1"/>
</dbReference>
<feature type="region of interest" description="Disordered" evidence="4">
    <location>
        <begin position="1016"/>
        <end position="1045"/>
    </location>
</feature>
<feature type="compositionally biased region" description="Basic and acidic residues" evidence="4">
    <location>
        <begin position="1016"/>
        <end position="1032"/>
    </location>
</feature>
<dbReference type="Pfam" id="PF01585">
    <property type="entry name" value="G-patch"/>
    <property type="match status" value="1"/>
</dbReference>
<accession>A0A0N0PET7</accession>
<dbReference type="GO" id="GO:0003723">
    <property type="term" value="F:RNA binding"/>
    <property type="evidence" value="ECO:0007669"/>
    <property type="project" value="UniProtKB-KW"/>
</dbReference>